<dbReference type="EC" id="2.7.13.3" evidence="2"/>
<feature type="transmembrane region" description="Helical" evidence="7">
    <location>
        <begin position="60"/>
        <end position="86"/>
    </location>
</feature>
<dbReference type="SUPFAM" id="SSF55874">
    <property type="entry name" value="ATPase domain of HSP90 chaperone/DNA topoisomerase II/histidine kinase"/>
    <property type="match status" value="1"/>
</dbReference>
<evidence type="ECO:0000256" key="6">
    <source>
        <dbReference type="PROSITE-ProRule" id="PRU00169"/>
    </source>
</evidence>
<feature type="transmembrane region" description="Helical" evidence="7">
    <location>
        <begin position="189"/>
        <end position="210"/>
    </location>
</feature>
<dbReference type="RefSeq" id="WP_009837807.1">
    <property type="nucleotide sequence ID" value="NZ_AAOH01000002.1"/>
</dbReference>
<feature type="domain" description="Histidine kinase" evidence="8">
    <location>
        <begin position="238"/>
        <end position="451"/>
    </location>
</feature>
<evidence type="ECO:0000256" key="2">
    <source>
        <dbReference type="ARBA" id="ARBA00012438"/>
    </source>
</evidence>
<evidence type="ECO:0000256" key="3">
    <source>
        <dbReference type="ARBA" id="ARBA00022553"/>
    </source>
</evidence>
<name>A4C7I0_9GAMM</name>
<dbReference type="Pfam" id="PF00072">
    <property type="entry name" value="Response_reg"/>
    <property type="match status" value="1"/>
</dbReference>
<keyword evidence="7" id="KW-0812">Transmembrane</keyword>
<dbReference type="GO" id="GO:0005886">
    <property type="term" value="C:plasma membrane"/>
    <property type="evidence" value="ECO:0007669"/>
    <property type="project" value="TreeGrafter"/>
</dbReference>
<feature type="transmembrane region" description="Helical" evidence="7">
    <location>
        <begin position="35"/>
        <end position="54"/>
    </location>
</feature>
<comment type="catalytic activity">
    <reaction evidence="1">
        <text>ATP + protein L-histidine = ADP + protein N-phospho-L-histidine.</text>
        <dbReference type="EC" id="2.7.13.3"/>
    </reaction>
</comment>
<keyword evidence="5 10" id="KW-0418">Kinase</keyword>
<feature type="transmembrane region" description="Helical" evidence="7">
    <location>
        <begin position="93"/>
        <end position="113"/>
    </location>
</feature>
<evidence type="ECO:0000256" key="1">
    <source>
        <dbReference type="ARBA" id="ARBA00000085"/>
    </source>
</evidence>
<proteinExistence type="predicted"/>
<keyword evidence="11" id="KW-1185">Reference proteome</keyword>
<organism evidence="10 11">
    <name type="scientific">Pseudoalteromonas tunicata D2</name>
    <dbReference type="NCBI Taxonomy" id="87626"/>
    <lineage>
        <taxon>Bacteria</taxon>
        <taxon>Pseudomonadati</taxon>
        <taxon>Pseudomonadota</taxon>
        <taxon>Gammaproteobacteria</taxon>
        <taxon>Alteromonadales</taxon>
        <taxon>Pseudoalteromonadaceae</taxon>
        <taxon>Pseudoalteromonas</taxon>
    </lineage>
</organism>
<dbReference type="Pfam" id="PF00512">
    <property type="entry name" value="HisKA"/>
    <property type="match status" value="1"/>
</dbReference>
<dbReference type="PANTHER" id="PTHR43047">
    <property type="entry name" value="TWO-COMPONENT HISTIDINE PROTEIN KINASE"/>
    <property type="match status" value="1"/>
</dbReference>
<evidence type="ECO:0000313" key="10">
    <source>
        <dbReference type="EMBL" id="EAR29934.1"/>
    </source>
</evidence>
<keyword evidence="4" id="KW-0808">Transferase</keyword>
<keyword evidence="7" id="KW-1133">Transmembrane helix</keyword>
<feature type="domain" description="Response regulatory" evidence="9">
    <location>
        <begin position="469"/>
        <end position="583"/>
    </location>
</feature>
<evidence type="ECO:0000313" key="11">
    <source>
        <dbReference type="Proteomes" id="UP000006201"/>
    </source>
</evidence>
<dbReference type="PRINTS" id="PR00344">
    <property type="entry name" value="BCTRLSENSOR"/>
</dbReference>
<dbReference type="PANTHER" id="PTHR43047:SF72">
    <property type="entry name" value="OSMOSENSING HISTIDINE PROTEIN KINASE SLN1"/>
    <property type="match status" value="1"/>
</dbReference>
<dbReference type="InterPro" id="IPR003661">
    <property type="entry name" value="HisK_dim/P_dom"/>
</dbReference>
<evidence type="ECO:0000256" key="7">
    <source>
        <dbReference type="SAM" id="Phobius"/>
    </source>
</evidence>
<dbReference type="STRING" id="87626.PTD2_13979"/>
<accession>A4C7I0</accession>
<dbReference type="InterPro" id="IPR036097">
    <property type="entry name" value="HisK_dim/P_sf"/>
</dbReference>
<dbReference type="InterPro" id="IPR005467">
    <property type="entry name" value="His_kinase_dom"/>
</dbReference>
<dbReference type="Gene3D" id="3.40.50.2300">
    <property type="match status" value="1"/>
</dbReference>
<dbReference type="HOGENOM" id="CLU_000445_114_75_6"/>
<dbReference type="CDD" id="cd17546">
    <property type="entry name" value="REC_hyHK_CKI1_RcsC-like"/>
    <property type="match status" value="1"/>
</dbReference>
<dbReference type="PROSITE" id="PS50110">
    <property type="entry name" value="RESPONSE_REGULATORY"/>
    <property type="match status" value="1"/>
</dbReference>
<dbReference type="SMART" id="SM00388">
    <property type="entry name" value="HisKA"/>
    <property type="match status" value="1"/>
</dbReference>
<evidence type="ECO:0000259" key="9">
    <source>
        <dbReference type="PROSITE" id="PS50110"/>
    </source>
</evidence>
<dbReference type="SMART" id="SM00387">
    <property type="entry name" value="HATPase_c"/>
    <property type="match status" value="1"/>
</dbReference>
<sequence>MLDPKSLTFIASFTAFISALYFIPVWRVNRFISGVSEWTLSIFSFAIALFLLSLQTEVHFFYSIILANHFLLLAFVLSLIGSLSFFDVPIKRGWMYCSYFILFTPLFSYFVFIDNNVNARIILVSAMWLMSQLIVLVALRKSNLILSKISRAVYISVSIYIIVLMFFRIYLCTIGSGVENFLAPNTLNIVTSLAGFLVPYGLVLSFSFLCNDRKEFELNRLKLKAEQELDQKSKFLAAFSHEIRTPLNGIVGLARLMHSRMYSDEDKKDCETIIQTGIHLGEFSSYVLQSAQVEHHSHRESETIALLPWLMQLLNLVKSKEKALCLTVELNYTLSKDFTVSTDTLFLRHILVNLLDNSIKYTEHGFIRLSVSISETNLFFEILDSGIGIPKGEINNLIQPFTWASNHGWQDGAGLGLALSQDMLTQVGSTLKISSKEGKGSSFSFNFPYIEQPVVEKKSQSINAIPSLRILLIEDIPLNQKVTKGLLEIDNHLVTIAESGEKAMHEIEKQSFDFIFLDMNLPDINGERLFEYFKSLKLTSQVIALTARVDYQSRLRYQEIGLQHVLAKPVDIDMLRNTLNSLVNLNYKFQGNNSQELFNKEVFRYLRQVLSVSEIIVEVSLLKIEVLALIEGISNVTDTEHLLKQISLHKIANKTAQFGLTAVSKTALDLELYHEVINEQQIIQLTVMFNESIVQLETIGLVDLQ</sequence>
<feature type="transmembrane region" description="Helical" evidence="7">
    <location>
        <begin position="6"/>
        <end position="23"/>
    </location>
</feature>
<evidence type="ECO:0000256" key="5">
    <source>
        <dbReference type="ARBA" id="ARBA00022777"/>
    </source>
</evidence>
<dbReference type="InterPro" id="IPR001789">
    <property type="entry name" value="Sig_transdc_resp-reg_receiver"/>
</dbReference>
<dbReference type="CDD" id="cd00082">
    <property type="entry name" value="HisKA"/>
    <property type="match status" value="1"/>
</dbReference>
<keyword evidence="7" id="KW-0472">Membrane</keyword>
<dbReference type="Gene3D" id="1.10.287.130">
    <property type="match status" value="1"/>
</dbReference>
<dbReference type="GO" id="GO:0009927">
    <property type="term" value="F:histidine phosphotransfer kinase activity"/>
    <property type="evidence" value="ECO:0007669"/>
    <property type="project" value="TreeGrafter"/>
</dbReference>
<dbReference type="EMBL" id="AAOH01000002">
    <property type="protein sequence ID" value="EAR29934.1"/>
    <property type="molecule type" value="Genomic_DNA"/>
</dbReference>
<feature type="modified residue" description="4-aspartylphosphate" evidence="6">
    <location>
        <position position="518"/>
    </location>
</feature>
<feature type="transmembrane region" description="Helical" evidence="7">
    <location>
        <begin position="119"/>
        <end position="139"/>
    </location>
</feature>
<dbReference type="eggNOG" id="COG2205">
    <property type="taxonomic scope" value="Bacteria"/>
</dbReference>
<dbReference type="Pfam" id="PF02518">
    <property type="entry name" value="HATPase_c"/>
    <property type="match status" value="1"/>
</dbReference>
<dbReference type="InterPro" id="IPR004358">
    <property type="entry name" value="Sig_transdc_His_kin-like_C"/>
</dbReference>
<evidence type="ECO:0000256" key="4">
    <source>
        <dbReference type="ARBA" id="ARBA00022679"/>
    </source>
</evidence>
<protein>
    <recommendedName>
        <fullName evidence="2">histidine kinase</fullName>
        <ecNumber evidence="2">2.7.13.3</ecNumber>
    </recommendedName>
</protein>
<dbReference type="InterPro" id="IPR036890">
    <property type="entry name" value="HATPase_C_sf"/>
</dbReference>
<keyword evidence="3 6" id="KW-0597">Phosphoprotein</keyword>
<dbReference type="InterPro" id="IPR003594">
    <property type="entry name" value="HATPase_dom"/>
</dbReference>
<feature type="transmembrane region" description="Helical" evidence="7">
    <location>
        <begin position="151"/>
        <end position="169"/>
    </location>
</feature>
<evidence type="ECO:0000259" key="8">
    <source>
        <dbReference type="PROSITE" id="PS50109"/>
    </source>
</evidence>
<dbReference type="SUPFAM" id="SSF52172">
    <property type="entry name" value="CheY-like"/>
    <property type="match status" value="1"/>
</dbReference>
<dbReference type="Gene3D" id="3.30.565.10">
    <property type="entry name" value="Histidine kinase-like ATPase, C-terminal domain"/>
    <property type="match status" value="1"/>
</dbReference>
<dbReference type="GO" id="GO:0000155">
    <property type="term" value="F:phosphorelay sensor kinase activity"/>
    <property type="evidence" value="ECO:0007669"/>
    <property type="project" value="InterPro"/>
</dbReference>
<dbReference type="SUPFAM" id="SSF47384">
    <property type="entry name" value="Homodimeric domain of signal transducing histidine kinase"/>
    <property type="match status" value="1"/>
</dbReference>
<dbReference type="AlphaFoldDB" id="A4C7I0"/>
<dbReference type="SMART" id="SM00448">
    <property type="entry name" value="REC"/>
    <property type="match status" value="1"/>
</dbReference>
<dbReference type="PROSITE" id="PS50109">
    <property type="entry name" value="HIS_KIN"/>
    <property type="match status" value="1"/>
</dbReference>
<dbReference type="InterPro" id="IPR011006">
    <property type="entry name" value="CheY-like_superfamily"/>
</dbReference>
<dbReference type="OrthoDB" id="6724607at2"/>
<gene>
    <name evidence="10" type="ORF">PTD2_13979</name>
</gene>
<comment type="caution">
    <text evidence="10">The sequence shown here is derived from an EMBL/GenBank/DDBJ whole genome shotgun (WGS) entry which is preliminary data.</text>
</comment>
<reference evidence="10 11" key="1">
    <citation type="submission" date="2006-02" db="EMBL/GenBank/DDBJ databases">
        <authorList>
            <person name="Moran M.A."/>
            <person name="Kjelleberg S."/>
            <person name="Egan S."/>
            <person name="Saunders N."/>
            <person name="Thomas T."/>
            <person name="Ferriera S."/>
            <person name="Johnson J."/>
            <person name="Kravitz S."/>
            <person name="Halpern A."/>
            <person name="Remington K."/>
            <person name="Beeson K."/>
            <person name="Tran B."/>
            <person name="Rogers Y.-H."/>
            <person name="Friedman R."/>
            <person name="Venter J.C."/>
        </authorList>
    </citation>
    <scope>NUCLEOTIDE SEQUENCE [LARGE SCALE GENOMIC DNA]</scope>
    <source>
        <strain evidence="10 11">D2</strain>
    </source>
</reference>
<dbReference type="Proteomes" id="UP000006201">
    <property type="component" value="Unassembled WGS sequence"/>
</dbReference>